<gene>
    <name evidence="2" type="ORF">VKT23_010875</name>
</gene>
<feature type="compositionally biased region" description="Low complexity" evidence="1">
    <location>
        <begin position="745"/>
        <end position="779"/>
    </location>
</feature>
<feature type="region of interest" description="Disordered" evidence="1">
    <location>
        <begin position="1360"/>
        <end position="1414"/>
    </location>
</feature>
<feature type="region of interest" description="Disordered" evidence="1">
    <location>
        <begin position="21"/>
        <end position="46"/>
    </location>
</feature>
<dbReference type="EMBL" id="JBANRG010000022">
    <property type="protein sequence ID" value="KAK7455839.1"/>
    <property type="molecule type" value="Genomic_DNA"/>
</dbReference>
<reference evidence="2 3" key="1">
    <citation type="submission" date="2024-01" db="EMBL/GenBank/DDBJ databases">
        <title>A draft genome for the cacao thread blight pathogen Marasmiellus scandens.</title>
        <authorList>
            <person name="Baruah I.K."/>
            <person name="Leung J."/>
            <person name="Bukari Y."/>
            <person name="Amoako-Attah I."/>
            <person name="Meinhardt L.W."/>
            <person name="Bailey B.A."/>
            <person name="Cohen S.P."/>
        </authorList>
    </citation>
    <scope>NUCLEOTIDE SEQUENCE [LARGE SCALE GENOMIC DNA]</scope>
    <source>
        <strain evidence="2 3">GH-19</strain>
    </source>
</reference>
<feature type="compositionally biased region" description="Basic and acidic residues" evidence="1">
    <location>
        <begin position="1285"/>
        <end position="1299"/>
    </location>
</feature>
<feature type="compositionally biased region" description="Low complexity" evidence="1">
    <location>
        <begin position="1300"/>
        <end position="1314"/>
    </location>
</feature>
<feature type="compositionally biased region" description="Pro residues" evidence="1">
    <location>
        <begin position="624"/>
        <end position="633"/>
    </location>
</feature>
<feature type="compositionally biased region" description="Low complexity" evidence="1">
    <location>
        <begin position="465"/>
        <end position="478"/>
    </location>
</feature>
<feature type="compositionally biased region" description="Low complexity" evidence="1">
    <location>
        <begin position="963"/>
        <end position="990"/>
    </location>
</feature>
<feature type="compositionally biased region" description="Low complexity" evidence="1">
    <location>
        <begin position="1163"/>
        <end position="1180"/>
    </location>
</feature>
<keyword evidence="3" id="KW-1185">Reference proteome</keyword>
<proteinExistence type="predicted"/>
<feature type="compositionally biased region" description="Polar residues" evidence="1">
    <location>
        <begin position="680"/>
        <end position="698"/>
    </location>
</feature>
<feature type="compositionally biased region" description="Low complexity" evidence="1">
    <location>
        <begin position="717"/>
        <end position="728"/>
    </location>
</feature>
<feature type="compositionally biased region" description="Low complexity" evidence="1">
    <location>
        <begin position="26"/>
        <end position="46"/>
    </location>
</feature>
<feature type="region of interest" description="Disordered" evidence="1">
    <location>
        <begin position="391"/>
        <end position="797"/>
    </location>
</feature>
<feature type="compositionally biased region" description="Basic and acidic residues" evidence="1">
    <location>
        <begin position="610"/>
        <end position="621"/>
    </location>
</feature>
<evidence type="ECO:0000313" key="2">
    <source>
        <dbReference type="EMBL" id="KAK7455839.1"/>
    </source>
</evidence>
<feature type="compositionally biased region" description="Acidic residues" evidence="1">
    <location>
        <begin position="593"/>
        <end position="609"/>
    </location>
</feature>
<feature type="region of interest" description="Disordered" evidence="1">
    <location>
        <begin position="1283"/>
        <end position="1345"/>
    </location>
</feature>
<feature type="compositionally biased region" description="Polar residues" evidence="1">
    <location>
        <begin position="427"/>
        <end position="438"/>
    </location>
</feature>
<comment type="caution">
    <text evidence="2">The sequence shown here is derived from an EMBL/GenBank/DDBJ whole genome shotgun (WGS) entry which is preliminary data.</text>
</comment>
<feature type="region of interest" description="Disordered" evidence="1">
    <location>
        <begin position="306"/>
        <end position="331"/>
    </location>
</feature>
<feature type="compositionally biased region" description="Low complexity" evidence="1">
    <location>
        <begin position="315"/>
        <end position="329"/>
    </location>
</feature>
<feature type="region of interest" description="Disordered" evidence="1">
    <location>
        <begin position="857"/>
        <end position="876"/>
    </location>
</feature>
<feature type="compositionally biased region" description="Polar residues" evidence="1">
    <location>
        <begin position="706"/>
        <end position="716"/>
    </location>
</feature>
<feature type="compositionally biased region" description="Pro residues" evidence="1">
    <location>
        <begin position="1038"/>
        <end position="1052"/>
    </location>
</feature>
<feature type="region of interest" description="Disordered" evidence="1">
    <location>
        <begin position="1084"/>
        <end position="1242"/>
    </location>
</feature>
<evidence type="ECO:0008006" key="4">
    <source>
        <dbReference type="Google" id="ProtNLM"/>
    </source>
</evidence>
<name>A0ABR1JCY3_9AGAR</name>
<protein>
    <recommendedName>
        <fullName evidence="4">F-box domain-containing protein</fullName>
    </recommendedName>
</protein>
<feature type="compositionally biased region" description="Polar residues" evidence="1">
    <location>
        <begin position="1229"/>
        <end position="1239"/>
    </location>
</feature>
<sequence length="1526" mass="163342">MWCEHEDGERHVRERIESMYSPSGFTSKSNKHLSSSSTSSSSSVLSPQIPLPTILQTILPHTPHLSRISIHLRNCLVQDFFRYNDLSRLPKQIRELSLEFQYHEGLLSYSLPSYFTSISRSTSPCPSFVLTPKLGGGVETTSGPGSCSVKHLILNDVQTTGLSSSSLPWIQKLVLKGVVPIGVVRDFVGACRKLAQYDFDLDVTVGGEKLTIEDVPRKVREAEGFHKEMEKLRSDEKKMEKRKSIEKLMEQTDEEDHVAFMAEIQRLIEEGTDEEVLDMIGVFKRPVEKEKQPTRKILARPSSAFFSASKPNHASSPSTSSSSISSSSSCDVPEVDGSYAYDLSDIPPALSDMWLSLRQIAEREAMGERREDDLVSKKFAERAIVGLLRVGGTGMKESRNDGQEKTSVPKQESKPDLPKAQARTPKQMASRSTSASTLRKSKISKPKPIAVLASTRPRSHIRTDSSASLPDSISSSRSTLGSPLAFSSEDESASDSESAFDSQSENELESYYPEVPSDFDSNHKSDADSDSESLVPISSSLANAHPDLTPSPYPTSIFNGFIGKPEPAPAIRFSFSEPIPPSPVSDSGPESSDGSESENESEADSAETETESKSDAEEDRSTTPTPPTSPLSPGPRVNTNASIRTLRALPAPPPSSFGGVSIHPDRQLRAPKAGTGTGKRPSTATGTPQFTQSGSGSNIKALMAATSRNGSTPQLASSSSLVKSTSTTHYTNIPRHGSPLPPRPRIFGPGPGPASSSVSLKRPSIPRPSSSSSRAKISLGARTGYGSGSGPRDVIGRRPATATGAVTTDASAAITAVSRPGSSRSTGANTIRAQFVPSSTSPRALERVITIGFDDTASTFGTEETPSAAKEEGREEESKAVVDALATATQVSAPSNPTPNANSADTNTRTKFHLHIPSLRSSTSPLNKFGFGQRKPSLSGLTLSLKPKFGSMLGLGTIRGSRSAGAAGPGNNSSSNATPANAAAGASSPPVVTVMRPNPVPGRHSTDSYLDSRVSASSQRPRPLPQPPRLGLAIEPSSLPPPPSSTPIPRPHFTPTIREPSLSWNGSAFAARFGSGFSKSLVNLNANPSSQNEEKQQQRPRKNSLGLSLPSVRLGKRPGTTQGLAHTRSKQGRGQQLDKGEVEPEEERIQFPSHPAVHPPPSIRRAGSSSTATSNSNSISRGGGFASFADASEARESTEAGTGAGLIIRVNDEEDQEGTTTRERGREPTSISQTPTPEQTKFKLSHHLRLRVSSPGPGIRKRLESFSSLKAKVNMVPVRLGLGSLKDKDKGPARGHLKETSAGTVSSGSTFSTGHGDRDHYNPYSPDYEYPTPPHPTSLKQSADSADSIAVGVVNIVHGDDHEYDPYADDRRGYEPTLKPRETSQGQKRRSRHKQEIDLASSVAESDPEDEEDLGHPYLVQRQVDRYQTMPRATMSDAHLPGGVTRSASALGGSSGGRMSVSLSRGSLDVNMEKAMYMGTSSRLDGGDDDSRLNGVGIRNQVWRSLRAKAKAERRRGGWPVRGLTG</sequence>
<accession>A0ABR1JCY3</accession>
<organism evidence="2 3">
    <name type="scientific">Marasmiellus scandens</name>
    <dbReference type="NCBI Taxonomy" id="2682957"/>
    <lineage>
        <taxon>Eukaryota</taxon>
        <taxon>Fungi</taxon>
        <taxon>Dikarya</taxon>
        <taxon>Basidiomycota</taxon>
        <taxon>Agaricomycotina</taxon>
        <taxon>Agaricomycetes</taxon>
        <taxon>Agaricomycetidae</taxon>
        <taxon>Agaricales</taxon>
        <taxon>Marasmiineae</taxon>
        <taxon>Omphalotaceae</taxon>
        <taxon>Marasmiellus</taxon>
    </lineage>
</organism>
<evidence type="ECO:0000256" key="1">
    <source>
        <dbReference type="SAM" id="MobiDB-lite"/>
    </source>
</evidence>
<feature type="region of interest" description="Disordered" evidence="1">
    <location>
        <begin position="962"/>
        <end position="1059"/>
    </location>
</feature>
<dbReference type="Proteomes" id="UP001498398">
    <property type="component" value="Unassembled WGS sequence"/>
</dbReference>
<evidence type="ECO:0000313" key="3">
    <source>
        <dbReference type="Proteomes" id="UP001498398"/>
    </source>
</evidence>
<feature type="compositionally biased region" description="Basic and acidic residues" evidence="1">
    <location>
        <begin position="1360"/>
        <end position="1382"/>
    </location>
</feature>